<comment type="cofactor">
    <cofactor evidence="1">
        <name>Fe(2+)</name>
        <dbReference type="ChEBI" id="CHEBI:29033"/>
    </cofactor>
</comment>
<dbReference type="EC" id="1.13.11.93" evidence="6"/>
<comment type="similarity">
    <text evidence="5">Belongs to the 2-oxoadipate dioxygenase/decarboxylase family.</text>
</comment>
<evidence type="ECO:0000256" key="5">
    <source>
        <dbReference type="ARBA" id="ARBA00035013"/>
    </source>
</evidence>
<evidence type="ECO:0000256" key="6">
    <source>
        <dbReference type="ARBA" id="ARBA00035023"/>
    </source>
</evidence>
<dbReference type="STRING" id="1921803.NIES593_22150"/>
<organism evidence="8 9">
    <name type="scientific">Hydrococcus rivularis NIES-593</name>
    <dbReference type="NCBI Taxonomy" id="1921803"/>
    <lineage>
        <taxon>Bacteria</taxon>
        <taxon>Bacillati</taxon>
        <taxon>Cyanobacteriota</taxon>
        <taxon>Cyanophyceae</taxon>
        <taxon>Pleurocapsales</taxon>
        <taxon>Hydrococcaceae</taxon>
        <taxon>Hydrococcus</taxon>
    </lineage>
</organism>
<evidence type="ECO:0000256" key="4">
    <source>
        <dbReference type="ARBA" id="ARBA00023004"/>
    </source>
</evidence>
<keyword evidence="3" id="KW-0560">Oxidoreductase</keyword>
<evidence type="ECO:0000256" key="2">
    <source>
        <dbReference type="ARBA" id="ARBA00022964"/>
    </source>
</evidence>
<protein>
    <recommendedName>
        <fullName evidence="6">2-oxoadipate dioxygenase/decarboxylase</fullName>
        <ecNumber evidence="6">1.13.11.93</ecNumber>
    </recommendedName>
    <alternativeName>
        <fullName evidence="7">2-hydroxyglutarate synthase</fullName>
    </alternativeName>
</protein>
<dbReference type="GO" id="GO:0051213">
    <property type="term" value="F:dioxygenase activity"/>
    <property type="evidence" value="ECO:0007669"/>
    <property type="project" value="UniProtKB-KW"/>
</dbReference>
<evidence type="ECO:0000256" key="1">
    <source>
        <dbReference type="ARBA" id="ARBA00001954"/>
    </source>
</evidence>
<gene>
    <name evidence="8" type="ORF">NIES593_22150</name>
</gene>
<evidence type="ECO:0000313" key="9">
    <source>
        <dbReference type="Proteomes" id="UP000186868"/>
    </source>
</evidence>
<evidence type="ECO:0000313" key="8">
    <source>
        <dbReference type="EMBL" id="OKH18394.1"/>
    </source>
</evidence>
<keyword evidence="9" id="KW-1185">Reference proteome</keyword>
<dbReference type="AlphaFoldDB" id="A0A1U7H7R5"/>
<dbReference type="CDD" id="cd16350">
    <property type="entry name" value="VOC_like"/>
    <property type="match status" value="1"/>
</dbReference>
<comment type="caution">
    <text evidence="8">The sequence shown here is derived from an EMBL/GenBank/DDBJ whole genome shotgun (WGS) entry which is preliminary data.</text>
</comment>
<keyword evidence="4" id="KW-0408">Iron</keyword>
<evidence type="ECO:0000256" key="7">
    <source>
        <dbReference type="ARBA" id="ARBA00035045"/>
    </source>
</evidence>
<sequence>MKQAQIACQLWERLWKDYSRRVEYARVYQSIIEEAGGAIANDHIAFRSLRLTLDRPMGKINLGIPYIAGIAEALGYEVAGEYEFPDQYLYARHYRHPEQDRFDLPKLFISELVVDTLPDPIVRQIEATVSSGKFFDLESLKPKIEATSTDAEIEQIATVLQTAFIRPWQPPKRSLVESVNQVSQYGAWVLLHGYAVNHFTGYINRQHTPQYPDIESTARVLSQRGVPMKDAIEGSRGSGLRQTATQAVTEFVDVWDDAKGELSQIPWTYAYYEIAERNFIEISPGKTVLFEGFLNAQAKNLFEMTRRSENSNQ</sequence>
<accession>A0A1U7H7R5</accession>
<dbReference type="OrthoDB" id="506370at2"/>
<evidence type="ECO:0000256" key="3">
    <source>
        <dbReference type="ARBA" id="ARBA00023002"/>
    </source>
</evidence>
<name>A0A1U7H7R5_9CYAN</name>
<proteinExistence type="inferred from homology"/>
<keyword evidence="2" id="KW-0223">Dioxygenase</keyword>
<dbReference type="InterPro" id="IPR009770">
    <property type="entry name" value="HGLS"/>
</dbReference>
<dbReference type="Pfam" id="PF07063">
    <property type="entry name" value="HGLS"/>
    <property type="match status" value="1"/>
</dbReference>
<dbReference type="Gene3D" id="3.10.180.50">
    <property type="match status" value="1"/>
</dbReference>
<reference evidence="8 9" key="1">
    <citation type="submission" date="2016-11" db="EMBL/GenBank/DDBJ databases">
        <title>Draft Genome Sequences of Nine Cyanobacterial Strains from Diverse Habitats.</title>
        <authorList>
            <person name="Zhu T."/>
            <person name="Hou S."/>
            <person name="Lu X."/>
            <person name="Hess W.R."/>
        </authorList>
    </citation>
    <scope>NUCLEOTIDE SEQUENCE [LARGE SCALE GENOMIC DNA]</scope>
    <source>
        <strain evidence="8 9">NIES-593</strain>
    </source>
</reference>
<dbReference type="PANTHER" id="PTHR31136:SF5">
    <property type="entry name" value="2-OXOADIPATE DIOXYGENASE_DECARBOXYLASE, CHLOROPLASTIC"/>
    <property type="match status" value="1"/>
</dbReference>
<dbReference type="SMART" id="SM01150">
    <property type="entry name" value="DUF1338"/>
    <property type="match status" value="1"/>
</dbReference>
<dbReference type="EMBL" id="MRCB01000050">
    <property type="protein sequence ID" value="OKH18394.1"/>
    <property type="molecule type" value="Genomic_DNA"/>
</dbReference>
<dbReference type="PANTHER" id="PTHR31136">
    <property type="entry name" value="DUF1338 DOMAIN-CONTAINING PROTEIN"/>
    <property type="match status" value="1"/>
</dbReference>
<dbReference type="Proteomes" id="UP000186868">
    <property type="component" value="Unassembled WGS sequence"/>
</dbReference>
<dbReference type="RefSeq" id="WP_073601659.1">
    <property type="nucleotide sequence ID" value="NZ_MRCB01000050.1"/>
</dbReference>